<accession>A0A7S3QL14</accession>
<dbReference type="EMBL" id="HBIP01002091">
    <property type="protein sequence ID" value="CAE0485846.1"/>
    <property type="molecule type" value="Transcribed_RNA"/>
</dbReference>
<comment type="subcellular location">
    <subcellularLocation>
        <location evidence="1">Membrane</location>
        <topology evidence="1">Multi-pass membrane protein</topology>
    </subcellularLocation>
</comment>
<keyword evidence="3 5" id="KW-1133">Transmembrane helix</keyword>
<evidence type="ECO:0000256" key="5">
    <source>
        <dbReference type="SAM" id="Phobius"/>
    </source>
</evidence>
<dbReference type="InterPro" id="IPR008253">
    <property type="entry name" value="Marvel"/>
</dbReference>
<gene>
    <name evidence="7" type="ORF">DTER00134_LOCUS885</name>
</gene>
<evidence type="ECO:0000256" key="4">
    <source>
        <dbReference type="ARBA" id="ARBA00023136"/>
    </source>
</evidence>
<dbReference type="Pfam" id="PF01284">
    <property type="entry name" value="MARVEL"/>
    <property type="match status" value="1"/>
</dbReference>
<keyword evidence="2 5" id="KW-0812">Transmembrane</keyword>
<sequence length="188" mass="20009">MDNKAAEQEKAPVQDQVASNSTADNAHISVNVEHSAAMGQGVGNKGLCFVLLILRLLQLFFMVIAFAIMADVVNEFPDSGDAPDKWQFLLAVGVIVTFFNLCWIVCLGALGRSTNPSMSGGIVAASFFYDCIFSLLSFGSATGAAPSPDGPDGETYDKVAASTAMMFFGSFTILWSLGYVGYVAYTKK</sequence>
<name>A0A7S3QL14_DUNTE</name>
<evidence type="ECO:0000256" key="2">
    <source>
        <dbReference type="ARBA" id="ARBA00022692"/>
    </source>
</evidence>
<dbReference type="AlphaFoldDB" id="A0A7S3QL14"/>
<evidence type="ECO:0000259" key="6">
    <source>
        <dbReference type="Pfam" id="PF01284"/>
    </source>
</evidence>
<dbReference type="GO" id="GO:0016020">
    <property type="term" value="C:membrane"/>
    <property type="evidence" value="ECO:0007669"/>
    <property type="project" value="UniProtKB-SubCell"/>
</dbReference>
<organism evidence="7">
    <name type="scientific">Dunaliella tertiolecta</name>
    <name type="common">Green alga</name>
    <dbReference type="NCBI Taxonomy" id="3047"/>
    <lineage>
        <taxon>Eukaryota</taxon>
        <taxon>Viridiplantae</taxon>
        <taxon>Chlorophyta</taxon>
        <taxon>core chlorophytes</taxon>
        <taxon>Chlorophyceae</taxon>
        <taxon>CS clade</taxon>
        <taxon>Chlamydomonadales</taxon>
        <taxon>Dunaliellaceae</taxon>
        <taxon>Dunaliella</taxon>
    </lineage>
</organism>
<feature type="transmembrane region" description="Helical" evidence="5">
    <location>
        <begin position="165"/>
        <end position="185"/>
    </location>
</feature>
<keyword evidence="4 5" id="KW-0472">Membrane</keyword>
<proteinExistence type="predicted"/>
<evidence type="ECO:0000313" key="7">
    <source>
        <dbReference type="EMBL" id="CAE0485846.1"/>
    </source>
</evidence>
<feature type="transmembrane region" description="Helical" evidence="5">
    <location>
        <begin position="47"/>
        <end position="68"/>
    </location>
</feature>
<evidence type="ECO:0000256" key="3">
    <source>
        <dbReference type="ARBA" id="ARBA00022989"/>
    </source>
</evidence>
<reference evidence="7" key="1">
    <citation type="submission" date="2021-01" db="EMBL/GenBank/DDBJ databases">
        <authorList>
            <person name="Corre E."/>
            <person name="Pelletier E."/>
            <person name="Niang G."/>
            <person name="Scheremetjew M."/>
            <person name="Finn R."/>
            <person name="Kale V."/>
            <person name="Holt S."/>
            <person name="Cochrane G."/>
            <person name="Meng A."/>
            <person name="Brown T."/>
            <person name="Cohen L."/>
        </authorList>
    </citation>
    <scope>NUCLEOTIDE SEQUENCE</scope>
    <source>
        <strain evidence="7">CCMP1320</strain>
    </source>
</reference>
<feature type="transmembrane region" description="Helical" evidence="5">
    <location>
        <begin position="122"/>
        <end position="145"/>
    </location>
</feature>
<feature type="domain" description="MARVEL" evidence="6">
    <location>
        <begin position="51"/>
        <end position="173"/>
    </location>
</feature>
<feature type="transmembrane region" description="Helical" evidence="5">
    <location>
        <begin position="88"/>
        <end position="110"/>
    </location>
</feature>
<evidence type="ECO:0000256" key="1">
    <source>
        <dbReference type="ARBA" id="ARBA00004141"/>
    </source>
</evidence>
<protein>
    <recommendedName>
        <fullName evidence="6">MARVEL domain-containing protein</fullName>
    </recommendedName>
</protein>